<feature type="transmembrane region" description="Helical" evidence="11">
    <location>
        <begin position="268"/>
        <end position="293"/>
    </location>
</feature>
<evidence type="ECO:0000256" key="5">
    <source>
        <dbReference type="ARBA" id="ARBA00022847"/>
    </source>
</evidence>
<protein>
    <recommendedName>
        <fullName evidence="13">Transporter</fullName>
    </recommendedName>
</protein>
<dbReference type="EMBL" id="OB662472">
    <property type="protein sequence ID" value="CAD7230109.1"/>
    <property type="molecule type" value="Genomic_DNA"/>
</dbReference>
<feature type="transmembrane region" description="Helical" evidence="11">
    <location>
        <begin position="305"/>
        <end position="330"/>
    </location>
</feature>
<keyword evidence="7 11" id="KW-0472">Membrane</keyword>
<evidence type="ECO:0000256" key="10">
    <source>
        <dbReference type="SAM" id="MobiDB-lite"/>
    </source>
</evidence>
<evidence type="ECO:0000256" key="2">
    <source>
        <dbReference type="ARBA" id="ARBA00006459"/>
    </source>
</evidence>
<dbReference type="InterPro" id="IPR037272">
    <property type="entry name" value="SNS_sf"/>
</dbReference>
<dbReference type="PROSITE" id="PS50267">
    <property type="entry name" value="NA_NEUROTRAN_SYMP_3"/>
    <property type="match status" value="1"/>
</dbReference>
<dbReference type="GO" id="GO:0005886">
    <property type="term" value="C:plasma membrane"/>
    <property type="evidence" value="ECO:0007669"/>
    <property type="project" value="TreeGrafter"/>
</dbReference>
<comment type="similarity">
    <text evidence="2">Belongs to the sodium:neurotransmitter symporter (SNF) (TC 2.A.22) family.</text>
</comment>
<evidence type="ECO:0000256" key="11">
    <source>
        <dbReference type="SAM" id="Phobius"/>
    </source>
</evidence>
<sequence>MESIKSDLERGDQKRKNRKETSRGTWTGRLDFLLSCVGFAVGLGNVWRFPALCYKSGGGAFLIPYTLFLVLCGIPLFYLELAFGQFASLGPVSVWRISPLFQGLGYGMVAISTIVCIYYNVIMAWTIYYAYLSVNLSLSLPWASCDNDWATENCVDGIRTENVTYTANTTSSSQEFWIRYVLKLSSGIDDMGEVRIELLISLFLAWVIVFCCLCKGVKSSGRVVYFSATFPYLVLFILLIRGVTLPGAMDGIKFYLSPQWDRLKDIKVWGAAATQIFYSVGPAWGGILTMASYNKFHHNCYRDAMVVPLINCATSIFAGFVVFSVIGFMAQETGQPIDKVVSQGPGLAFIVYPEAVSRFPGAWFWAFLFFAMLFTIGLDSQFGMFECVISSFVDEFPRLRPHKVLFTMLMCCVLFLLGIPCVTQGGMYVLHLMDSYSATFSLMIVSFCEAVVIAWVYGVDRFCEDIYLMIRIRPGIWWRLCWKYITPTVIAFLLVFTILSYETITYNDYVYPDWAVGLGWEMAVCSMIPIPLVALICLFRAKGSLKERVLTCLRPSDSWGPALQDNRDLYKESIADVPSKFTQMSVTPLDPTTLQKIHSPPKNSPTSPAAQLPTSMTGTALLEQDCIDEEEDQA</sequence>
<keyword evidence="4 11" id="KW-0812">Transmembrane</keyword>
<feature type="binding site" evidence="8">
    <location>
        <position position="311"/>
    </location>
    <ligand>
        <name>Na(+)</name>
        <dbReference type="ChEBI" id="CHEBI:29101"/>
        <label>1</label>
    </ligand>
</feature>
<name>A0A7R8ZSJ1_9CRUS</name>
<dbReference type="PRINTS" id="PR00176">
    <property type="entry name" value="NANEUSMPORT"/>
</dbReference>
<dbReference type="OrthoDB" id="6581954at2759"/>
<evidence type="ECO:0000256" key="3">
    <source>
        <dbReference type="ARBA" id="ARBA00022448"/>
    </source>
</evidence>
<dbReference type="GO" id="GO:0046872">
    <property type="term" value="F:metal ion binding"/>
    <property type="evidence" value="ECO:0007669"/>
    <property type="project" value="UniProtKB-KW"/>
</dbReference>
<feature type="binding site" evidence="8">
    <location>
        <position position="379"/>
    </location>
    <ligand>
        <name>Na(+)</name>
        <dbReference type="ChEBI" id="CHEBI:29101"/>
        <label>1</label>
    </ligand>
</feature>
<evidence type="ECO:0008006" key="13">
    <source>
        <dbReference type="Google" id="ProtNLM"/>
    </source>
</evidence>
<feature type="binding site" evidence="8">
    <location>
        <position position="380"/>
    </location>
    <ligand>
        <name>Na(+)</name>
        <dbReference type="ChEBI" id="CHEBI:29101"/>
        <label>1</label>
    </ligand>
</feature>
<keyword evidence="9" id="KW-1015">Disulfide bond</keyword>
<dbReference type="PANTHER" id="PTHR11616">
    <property type="entry name" value="SODIUM/CHLORIDE DEPENDENT TRANSPORTER"/>
    <property type="match status" value="1"/>
</dbReference>
<proteinExistence type="inferred from homology"/>
<dbReference type="InterPro" id="IPR000175">
    <property type="entry name" value="Na/ntran_symport"/>
</dbReference>
<evidence type="ECO:0000256" key="9">
    <source>
        <dbReference type="PIRSR" id="PIRSR600175-2"/>
    </source>
</evidence>
<evidence type="ECO:0000256" key="4">
    <source>
        <dbReference type="ARBA" id="ARBA00022692"/>
    </source>
</evidence>
<evidence type="ECO:0000256" key="6">
    <source>
        <dbReference type="ARBA" id="ARBA00022989"/>
    </source>
</evidence>
<feature type="transmembrane region" description="Helical" evidence="11">
    <location>
        <begin position="436"/>
        <end position="459"/>
    </location>
</feature>
<feature type="region of interest" description="Disordered" evidence="10">
    <location>
        <begin position="592"/>
        <end position="615"/>
    </location>
</feature>
<feature type="region of interest" description="Disordered" evidence="10">
    <location>
        <begin position="1"/>
        <end position="20"/>
    </location>
</feature>
<comment type="subcellular location">
    <subcellularLocation>
        <location evidence="1">Membrane</location>
        <topology evidence="1">Multi-pass membrane protein</topology>
    </subcellularLocation>
</comment>
<dbReference type="Pfam" id="PF00209">
    <property type="entry name" value="SNF"/>
    <property type="match status" value="1"/>
</dbReference>
<keyword evidence="5" id="KW-0769">Symport</keyword>
<feature type="transmembrane region" description="Helical" evidence="11">
    <location>
        <begin position="362"/>
        <end position="383"/>
    </location>
</feature>
<feature type="binding site" evidence="8">
    <location>
        <position position="45"/>
    </location>
    <ligand>
        <name>Na(+)</name>
        <dbReference type="ChEBI" id="CHEBI:29101"/>
        <label>1</label>
    </ligand>
</feature>
<feature type="binding site" evidence="8">
    <location>
        <position position="38"/>
    </location>
    <ligand>
        <name>Na(+)</name>
        <dbReference type="ChEBI" id="CHEBI:29101"/>
        <label>1</label>
    </ligand>
</feature>
<feature type="transmembrane region" description="Helical" evidence="11">
    <location>
        <begin position="198"/>
        <end position="217"/>
    </location>
</feature>
<gene>
    <name evidence="12" type="ORF">CTOB1V02_LOCUS7972</name>
</gene>
<dbReference type="GO" id="GO:0015375">
    <property type="term" value="F:glycine:sodium symporter activity"/>
    <property type="evidence" value="ECO:0007669"/>
    <property type="project" value="TreeGrafter"/>
</dbReference>
<feature type="binding site" evidence="8">
    <location>
        <position position="279"/>
    </location>
    <ligand>
        <name>Na(+)</name>
        <dbReference type="ChEBI" id="CHEBI:29101"/>
        <label>1</label>
    </ligand>
</feature>
<feature type="transmembrane region" description="Helical" evidence="11">
    <location>
        <begin position="104"/>
        <end position="131"/>
    </location>
</feature>
<organism evidence="12">
    <name type="scientific">Cyprideis torosa</name>
    <dbReference type="NCBI Taxonomy" id="163714"/>
    <lineage>
        <taxon>Eukaryota</taxon>
        <taxon>Metazoa</taxon>
        <taxon>Ecdysozoa</taxon>
        <taxon>Arthropoda</taxon>
        <taxon>Crustacea</taxon>
        <taxon>Oligostraca</taxon>
        <taxon>Ostracoda</taxon>
        <taxon>Podocopa</taxon>
        <taxon>Podocopida</taxon>
        <taxon>Cytherocopina</taxon>
        <taxon>Cytheroidea</taxon>
        <taxon>Cytherideidae</taxon>
        <taxon>Cyprideis</taxon>
    </lineage>
</organism>
<dbReference type="SUPFAM" id="SSF161070">
    <property type="entry name" value="SNF-like"/>
    <property type="match status" value="1"/>
</dbReference>
<reference evidence="12" key="1">
    <citation type="submission" date="2020-11" db="EMBL/GenBank/DDBJ databases">
        <authorList>
            <person name="Tran Van P."/>
        </authorList>
    </citation>
    <scope>NUCLEOTIDE SEQUENCE</scope>
</reference>
<feature type="transmembrane region" description="Helical" evidence="11">
    <location>
        <begin position="32"/>
        <end position="50"/>
    </location>
</feature>
<feature type="transmembrane region" description="Helical" evidence="11">
    <location>
        <begin position="519"/>
        <end position="539"/>
    </location>
</feature>
<feature type="binding site" evidence="8">
    <location>
        <position position="40"/>
    </location>
    <ligand>
        <name>Na(+)</name>
        <dbReference type="ChEBI" id="CHEBI:29101"/>
        <label>1</label>
    </ligand>
</feature>
<feature type="compositionally biased region" description="Polar residues" evidence="10">
    <location>
        <begin position="604"/>
        <end position="615"/>
    </location>
</feature>
<feature type="transmembrane region" description="Helical" evidence="11">
    <location>
        <begin position="404"/>
        <end position="430"/>
    </location>
</feature>
<accession>A0A7R8ZSJ1</accession>
<dbReference type="PANTHER" id="PTHR11616:SF240">
    <property type="entry name" value="BLOATED TUBULES, ISOFORM B-RELATED"/>
    <property type="match status" value="1"/>
</dbReference>
<dbReference type="AlphaFoldDB" id="A0A7R8ZSJ1"/>
<feature type="binding site" evidence="8">
    <location>
        <position position="41"/>
    </location>
    <ligand>
        <name>Na(+)</name>
        <dbReference type="ChEBI" id="CHEBI:29101"/>
        <label>1</label>
    </ligand>
</feature>
<evidence type="ECO:0000256" key="1">
    <source>
        <dbReference type="ARBA" id="ARBA00004141"/>
    </source>
</evidence>
<evidence type="ECO:0000256" key="7">
    <source>
        <dbReference type="ARBA" id="ARBA00023136"/>
    </source>
</evidence>
<keyword evidence="8" id="KW-0479">Metal-binding</keyword>
<feature type="transmembrane region" description="Helical" evidence="11">
    <location>
        <begin position="480"/>
        <end position="499"/>
    </location>
</feature>
<feature type="transmembrane region" description="Helical" evidence="11">
    <location>
        <begin position="224"/>
        <end position="248"/>
    </location>
</feature>
<feature type="disulfide bond" evidence="9">
    <location>
        <begin position="145"/>
        <end position="154"/>
    </location>
</feature>
<keyword evidence="8" id="KW-0915">Sodium</keyword>
<keyword evidence="6 11" id="KW-1133">Transmembrane helix</keyword>
<keyword evidence="3" id="KW-0813">Transport</keyword>
<feature type="transmembrane region" description="Helical" evidence="11">
    <location>
        <begin position="62"/>
        <end position="83"/>
    </location>
</feature>
<evidence type="ECO:0000313" key="12">
    <source>
        <dbReference type="EMBL" id="CAD7230109.1"/>
    </source>
</evidence>
<evidence type="ECO:0000256" key="8">
    <source>
        <dbReference type="PIRSR" id="PIRSR600175-1"/>
    </source>
</evidence>